<accession>F6WWB3</accession>
<dbReference type="eggNOG" id="KOG2821">
    <property type="taxonomic scope" value="Eukaryota"/>
</dbReference>
<reference evidence="6 7" key="1">
    <citation type="journal article" date="2008" name="Nature">
        <title>Genome analysis of the platypus reveals unique signatures of evolution.</title>
        <authorList>
            <person name="Warren W.C."/>
            <person name="Hillier L.W."/>
            <person name="Marshall Graves J.A."/>
            <person name="Birney E."/>
            <person name="Ponting C.P."/>
            <person name="Grutzner F."/>
            <person name="Belov K."/>
            <person name="Miller W."/>
            <person name="Clarke L."/>
            <person name="Chinwalla A.T."/>
            <person name="Yang S.P."/>
            <person name="Heger A."/>
            <person name="Locke D.P."/>
            <person name="Miethke P."/>
            <person name="Waters P.D."/>
            <person name="Veyrunes F."/>
            <person name="Fulton L."/>
            <person name="Fulton B."/>
            <person name="Graves T."/>
            <person name="Wallis J."/>
            <person name="Puente X.S."/>
            <person name="Lopez-Otin C."/>
            <person name="Ordonez G.R."/>
            <person name="Eichler E.E."/>
            <person name="Chen L."/>
            <person name="Cheng Z."/>
            <person name="Deakin J.E."/>
            <person name="Alsop A."/>
            <person name="Thompson K."/>
            <person name="Kirby P."/>
            <person name="Papenfuss A.T."/>
            <person name="Wakefield M.J."/>
            <person name="Olender T."/>
            <person name="Lancet D."/>
            <person name="Huttley G.A."/>
            <person name="Smit A.F."/>
            <person name="Pask A."/>
            <person name="Temple-Smith P."/>
            <person name="Batzer M.A."/>
            <person name="Walker J.A."/>
            <person name="Konkel M.K."/>
            <person name="Harris R.S."/>
            <person name="Whittington C.M."/>
            <person name="Wong E.S."/>
            <person name="Gemmell N.J."/>
            <person name="Buschiazzo E."/>
            <person name="Vargas Jentzsch I.M."/>
            <person name="Merkel A."/>
            <person name="Schmitz J."/>
            <person name="Zemann A."/>
            <person name="Churakov G."/>
            <person name="Kriegs J.O."/>
            <person name="Brosius J."/>
            <person name="Murchison E.P."/>
            <person name="Sachidanandam R."/>
            <person name="Smith C."/>
            <person name="Hannon G.J."/>
            <person name="Tsend-Ayush E."/>
            <person name="McMillan D."/>
            <person name="Attenborough R."/>
            <person name="Rens W."/>
            <person name="Ferguson-Smith M."/>
            <person name="Lefevre C.M."/>
            <person name="Sharp J.A."/>
            <person name="Nicholas K.R."/>
            <person name="Ray D.A."/>
            <person name="Kube M."/>
            <person name="Reinhardt R."/>
            <person name="Pringle T.H."/>
            <person name="Taylor J."/>
            <person name="Jones R.C."/>
            <person name="Nixon B."/>
            <person name="Dacheux J.L."/>
            <person name="Niwa H."/>
            <person name="Sekita Y."/>
            <person name="Huang X."/>
            <person name="Stark A."/>
            <person name="Kheradpour P."/>
            <person name="Kellis M."/>
            <person name="Flicek P."/>
            <person name="Chen Y."/>
            <person name="Webber C."/>
            <person name="Hardison R."/>
            <person name="Nelson J."/>
            <person name="Hallsworth-Pepin K."/>
            <person name="Delehaunty K."/>
            <person name="Markovic C."/>
            <person name="Minx P."/>
            <person name="Feng Y."/>
            <person name="Kremitzki C."/>
            <person name="Mitreva M."/>
            <person name="Glasscock J."/>
            <person name="Wylie T."/>
            <person name="Wohldmann P."/>
            <person name="Thiru P."/>
            <person name="Nhan M.N."/>
            <person name="Pohl C.S."/>
            <person name="Smith S.M."/>
            <person name="Hou S."/>
            <person name="Nefedov M."/>
            <person name="de Jong P.J."/>
            <person name="Renfree M.B."/>
            <person name="Mardis E.R."/>
            <person name="Wilson R.K."/>
        </authorList>
    </citation>
    <scope>NUCLEOTIDE SEQUENCE [LARGE SCALE GENOMIC DNA]</scope>
    <source>
        <strain evidence="6 7">Glennie</strain>
    </source>
</reference>
<dbReference type="Bgee" id="ENSOANG00000005996">
    <property type="expression patterns" value="Expressed in ovary and 1 other cell type or tissue"/>
</dbReference>
<dbReference type="STRING" id="9258.ENSOANP00000009543"/>
<gene>
    <name evidence="6" type="primary">LOC100088046</name>
</gene>
<dbReference type="OrthoDB" id="21513at2759"/>
<dbReference type="SUPFAM" id="SSF81383">
    <property type="entry name" value="F-box domain"/>
    <property type="match status" value="1"/>
</dbReference>
<dbReference type="HOGENOM" id="CLU_021679_2_0_1"/>
<dbReference type="RefSeq" id="XP_028907083.1">
    <property type="nucleotide sequence ID" value="XM_029051250.2"/>
</dbReference>
<dbReference type="Pfam" id="PF08711">
    <property type="entry name" value="Med26"/>
    <property type="match status" value="1"/>
</dbReference>
<dbReference type="InterPro" id="IPR003617">
    <property type="entry name" value="TFIIS/CRSP70_N_sub"/>
</dbReference>
<protein>
    <recommendedName>
        <fullName evidence="5">TFIIS N-terminal domain-containing protein</fullName>
    </recommendedName>
</protein>
<feature type="compositionally biased region" description="Basic and acidic residues" evidence="4">
    <location>
        <begin position="150"/>
        <end position="189"/>
    </location>
</feature>
<dbReference type="GeneTree" id="ENSGT00390000002428"/>
<dbReference type="Pfam" id="PF06881">
    <property type="entry name" value="Elongin_A"/>
    <property type="match status" value="1"/>
</dbReference>
<comment type="subcellular location">
    <subcellularLocation>
        <location evidence="1 3">Nucleus</location>
    </subcellularLocation>
</comment>
<feature type="region of interest" description="Disordered" evidence="4">
    <location>
        <begin position="79"/>
        <end position="296"/>
    </location>
</feature>
<dbReference type="CDD" id="cd00183">
    <property type="entry name" value="TFIIS_I"/>
    <property type="match status" value="1"/>
</dbReference>
<dbReference type="InterPro" id="IPR010684">
    <property type="entry name" value="RNA_pol_II_trans_fac_SIII_A"/>
</dbReference>
<dbReference type="GO" id="GO:0006368">
    <property type="term" value="P:transcription elongation by RNA polymerase II"/>
    <property type="evidence" value="ECO:0007669"/>
    <property type="project" value="InterPro"/>
</dbReference>
<dbReference type="AlphaFoldDB" id="F6WWB3"/>
<dbReference type="Proteomes" id="UP000002279">
    <property type="component" value="Chromosome 1"/>
</dbReference>
<feature type="compositionally biased region" description="Basic residues" evidence="4">
    <location>
        <begin position="118"/>
        <end position="141"/>
    </location>
</feature>
<reference evidence="6" key="2">
    <citation type="submission" date="2025-08" db="UniProtKB">
        <authorList>
            <consortium name="Ensembl"/>
        </authorList>
    </citation>
    <scope>IDENTIFICATION</scope>
    <source>
        <strain evidence="6">Glennie</strain>
    </source>
</reference>
<dbReference type="PANTHER" id="PTHR15141:SF49">
    <property type="entry name" value="TFIIS N-TERMINAL DOMAIN-CONTAINING PROTEIN"/>
    <property type="match status" value="1"/>
</dbReference>
<dbReference type="InterPro" id="IPR051870">
    <property type="entry name" value="Elongin-A_domain"/>
</dbReference>
<feature type="compositionally biased region" description="Basic and acidic residues" evidence="4">
    <location>
        <begin position="101"/>
        <end position="117"/>
    </location>
</feature>
<evidence type="ECO:0000256" key="1">
    <source>
        <dbReference type="ARBA" id="ARBA00004123"/>
    </source>
</evidence>
<dbReference type="Ensembl" id="ENSOANT00000009545.3">
    <property type="protein sequence ID" value="ENSOANP00000009543.2"/>
    <property type="gene ID" value="ENSOANG00000005996.3"/>
</dbReference>
<keyword evidence="2 3" id="KW-0539">Nucleus</keyword>
<feature type="domain" description="TFIIS N-terminal" evidence="5">
    <location>
        <begin position="6"/>
        <end position="80"/>
    </location>
</feature>
<dbReference type="SMART" id="SM00509">
    <property type="entry name" value="TFS2N"/>
    <property type="match status" value="1"/>
</dbReference>
<evidence type="ECO:0000259" key="5">
    <source>
        <dbReference type="PROSITE" id="PS51319"/>
    </source>
</evidence>
<dbReference type="SUPFAM" id="SSF47676">
    <property type="entry name" value="Conserved domain common to transcription factors TFIIS, elongin A, CRSP70"/>
    <property type="match status" value="1"/>
</dbReference>
<dbReference type="Gene3D" id="1.20.930.10">
    <property type="entry name" value="Conserved domain common to transcription factors TFIIS, elongin A, CRSP70"/>
    <property type="match status" value="1"/>
</dbReference>
<feature type="compositionally biased region" description="Basic and acidic residues" evidence="4">
    <location>
        <begin position="83"/>
        <end position="94"/>
    </location>
</feature>
<feature type="compositionally biased region" description="Basic residues" evidence="4">
    <location>
        <begin position="562"/>
        <end position="571"/>
    </location>
</feature>
<keyword evidence="7" id="KW-1185">Reference proteome</keyword>
<evidence type="ECO:0000256" key="4">
    <source>
        <dbReference type="SAM" id="MobiDB-lite"/>
    </source>
</evidence>
<organism evidence="6 7">
    <name type="scientific">Ornithorhynchus anatinus</name>
    <name type="common">Duckbill platypus</name>
    <dbReference type="NCBI Taxonomy" id="9258"/>
    <lineage>
        <taxon>Eukaryota</taxon>
        <taxon>Metazoa</taxon>
        <taxon>Chordata</taxon>
        <taxon>Craniata</taxon>
        <taxon>Vertebrata</taxon>
        <taxon>Euteleostomi</taxon>
        <taxon>Mammalia</taxon>
        <taxon>Monotremata</taxon>
        <taxon>Ornithorhynchidae</taxon>
        <taxon>Ornithorhynchus</taxon>
    </lineage>
</organism>
<evidence type="ECO:0000313" key="6">
    <source>
        <dbReference type="Ensembl" id="ENSOANP00000009543.2"/>
    </source>
</evidence>
<dbReference type="InterPro" id="IPR017923">
    <property type="entry name" value="TFIIS_N"/>
</dbReference>
<sequence>MAEAGNITHRVLQLKEHLNMARDPKKILKALKRLEVLEMSLDVLVETGIGKTVNGFRKHDTAGSVAKSLVKRWKKLLPSENGSECKGRKRDSGRGKKKLSVSKENKQSREESESAPREKKRSSKAPKKRPAGTRSKPKRKEVVKPYCGLKVKDARSVRKPKDSPGRGDGTRERAPDRLCTHTASHRDSPCKSGQRSPLAPGMLVSELTEKHAENGVEFPEGEQFEPPTMSFESYLNYDQVPRKRKRRPSCKRGQPPPAQDTEESRPDSKRALTPTAVRDPGIPSQKQTDQLEKKAKTTSLEELLNLPLPKFLPEISLVPSPPYVMEFKAPAANIPCNEPNPFTCRRLNSKMQVYSGSKTTHLPKMLSLYVQCIRVLQNNLDSLREVGGVPFELLEPVLERCTPKQLLHIEDCNPTFMEEDDHLWMKHCQREFKNESLLEYESWREMYLRLFDQREQKLKILTKNIISAQSEKPRGRQVKMAYIHSTAKPPRDIRRQQELHGTAGLHSNKYKKRTPESRERKHSRAASSSVAATSSSPLSSGSCQDVKRAGKKMAPMMAKSIRAFKNRVGPR</sequence>
<feature type="compositionally biased region" description="Low complexity" evidence="4">
    <location>
        <begin position="525"/>
        <end position="542"/>
    </location>
</feature>
<evidence type="ECO:0000256" key="2">
    <source>
        <dbReference type="ARBA" id="ARBA00023242"/>
    </source>
</evidence>
<feature type="region of interest" description="Disordered" evidence="4">
    <location>
        <begin position="499"/>
        <end position="571"/>
    </location>
</feature>
<dbReference type="InterPro" id="IPR035441">
    <property type="entry name" value="TFIIS/LEDGF_dom_sf"/>
</dbReference>
<evidence type="ECO:0000313" key="7">
    <source>
        <dbReference type="Proteomes" id="UP000002279"/>
    </source>
</evidence>
<dbReference type="GO" id="GO:0070449">
    <property type="term" value="C:elongin complex"/>
    <property type="evidence" value="ECO:0007669"/>
    <property type="project" value="InterPro"/>
</dbReference>
<dbReference type="InParanoid" id="F6WWB3"/>
<dbReference type="InterPro" id="IPR036047">
    <property type="entry name" value="F-box-like_dom_sf"/>
</dbReference>
<dbReference type="Gene3D" id="6.10.250.3180">
    <property type="match status" value="1"/>
</dbReference>
<name>F6WWB3_ORNAN</name>
<dbReference type="PROSITE" id="PS51319">
    <property type="entry name" value="TFIIS_N"/>
    <property type="match status" value="1"/>
</dbReference>
<proteinExistence type="predicted"/>
<dbReference type="PANTHER" id="PTHR15141">
    <property type="entry name" value="TRANSCRIPTION ELONGATION FACTOR B POLYPEPTIDE 3"/>
    <property type="match status" value="1"/>
</dbReference>
<reference evidence="6" key="3">
    <citation type="submission" date="2025-09" db="UniProtKB">
        <authorList>
            <consortium name="Ensembl"/>
        </authorList>
    </citation>
    <scope>IDENTIFICATION</scope>
    <source>
        <strain evidence="6">Glennie</strain>
    </source>
</reference>
<dbReference type="GeneID" id="100088046"/>
<dbReference type="KEGG" id="oaa:100088046"/>
<evidence type="ECO:0000256" key="3">
    <source>
        <dbReference type="PROSITE-ProRule" id="PRU00649"/>
    </source>
</evidence>
<dbReference type="OMA" id="EYNPIYI"/>